<evidence type="ECO:0000256" key="13">
    <source>
        <dbReference type="ARBA" id="ARBA00044770"/>
    </source>
</evidence>
<dbReference type="GO" id="GO:0008658">
    <property type="term" value="F:penicillin binding"/>
    <property type="evidence" value="ECO:0007669"/>
    <property type="project" value="InterPro"/>
</dbReference>
<evidence type="ECO:0000256" key="14">
    <source>
        <dbReference type="ARBA" id="ARBA00049902"/>
    </source>
</evidence>
<dbReference type="InterPro" id="IPR036950">
    <property type="entry name" value="PBP_transglycosylase"/>
</dbReference>
<dbReference type="PANTHER" id="PTHR32282:SF11">
    <property type="entry name" value="PENICILLIN-BINDING PROTEIN 1B"/>
    <property type="match status" value="1"/>
</dbReference>
<evidence type="ECO:0000256" key="8">
    <source>
        <dbReference type="ARBA" id="ARBA00022960"/>
    </source>
</evidence>
<evidence type="ECO:0000256" key="10">
    <source>
        <dbReference type="ARBA" id="ARBA00023136"/>
    </source>
</evidence>
<dbReference type="Pfam" id="PF00905">
    <property type="entry name" value="Transpeptidase"/>
    <property type="match status" value="1"/>
</dbReference>
<evidence type="ECO:0000256" key="5">
    <source>
        <dbReference type="ARBA" id="ARBA00022676"/>
    </source>
</evidence>
<gene>
    <name evidence="18" type="ORF">MNBD_BACTEROID06-123</name>
</gene>
<dbReference type="AlphaFoldDB" id="A0A3B0U7L9"/>
<dbReference type="InterPro" id="IPR001264">
    <property type="entry name" value="Glyco_trans_51"/>
</dbReference>
<dbReference type="InterPro" id="IPR050396">
    <property type="entry name" value="Glycosyltr_51/Transpeptidase"/>
</dbReference>
<dbReference type="EMBL" id="UOES01000156">
    <property type="protein sequence ID" value="VAW26905.1"/>
    <property type="molecule type" value="Genomic_DNA"/>
</dbReference>
<evidence type="ECO:0000256" key="4">
    <source>
        <dbReference type="ARBA" id="ARBA00022670"/>
    </source>
</evidence>
<dbReference type="Pfam" id="PF00912">
    <property type="entry name" value="Transgly"/>
    <property type="match status" value="1"/>
</dbReference>
<dbReference type="PANTHER" id="PTHR32282">
    <property type="entry name" value="BINDING PROTEIN TRANSPEPTIDASE, PUTATIVE-RELATED"/>
    <property type="match status" value="1"/>
</dbReference>
<dbReference type="GO" id="GO:0030288">
    <property type="term" value="C:outer membrane-bounded periplasmic space"/>
    <property type="evidence" value="ECO:0007669"/>
    <property type="project" value="TreeGrafter"/>
</dbReference>
<evidence type="ECO:0000256" key="12">
    <source>
        <dbReference type="ARBA" id="ARBA00023316"/>
    </source>
</evidence>
<dbReference type="GO" id="GO:0005886">
    <property type="term" value="C:plasma membrane"/>
    <property type="evidence" value="ECO:0007669"/>
    <property type="project" value="UniProtKB-SubCell"/>
</dbReference>
<dbReference type="InterPro" id="IPR023346">
    <property type="entry name" value="Lysozyme-like_dom_sf"/>
</dbReference>
<dbReference type="GO" id="GO:0009252">
    <property type="term" value="P:peptidoglycan biosynthetic process"/>
    <property type="evidence" value="ECO:0007669"/>
    <property type="project" value="UniProtKB-KW"/>
</dbReference>
<evidence type="ECO:0000256" key="7">
    <source>
        <dbReference type="ARBA" id="ARBA00022801"/>
    </source>
</evidence>
<dbReference type="GO" id="GO:0004180">
    <property type="term" value="F:carboxypeptidase activity"/>
    <property type="evidence" value="ECO:0007669"/>
    <property type="project" value="UniProtKB-KW"/>
</dbReference>
<evidence type="ECO:0000256" key="6">
    <source>
        <dbReference type="ARBA" id="ARBA00022679"/>
    </source>
</evidence>
<dbReference type="SUPFAM" id="SSF53955">
    <property type="entry name" value="Lysozyme-like"/>
    <property type="match status" value="1"/>
</dbReference>
<accession>A0A3B0U7L9</accession>
<evidence type="ECO:0000256" key="11">
    <source>
        <dbReference type="ARBA" id="ARBA00023268"/>
    </source>
</evidence>
<dbReference type="Gene3D" id="1.10.3810.10">
    <property type="entry name" value="Biosynthetic peptidoglycan transglycosylase-like"/>
    <property type="match status" value="1"/>
</dbReference>
<keyword evidence="7" id="KW-0378">Hydrolase</keyword>
<evidence type="ECO:0000259" key="16">
    <source>
        <dbReference type="Pfam" id="PF00905"/>
    </source>
</evidence>
<dbReference type="GO" id="GO:0008360">
    <property type="term" value="P:regulation of cell shape"/>
    <property type="evidence" value="ECO:0007669"/>
    <property type="project" value="UniProtKB-KW"/>
</dbReference>
<keyword evidence="9" id="KW-0573">Peptidoglycan synthesis</keyword>
<dbReference type="GO" id="GO:0008955">
    <property type="term" value="F:peptidoglycan glycosyltransferase activity"/>
    <property type="evidence" value="ECO:0007669"/>
    <property type="project" value="UniProtKB-EC"/>
</dbReference>
<keyword evidence="8" id="KW-0133">Cell shape</keyword>
<evidence type="ECO:0000256" key="3">
    <source>
        <dbReference type="ARBA" id="ARBA00022645"/>
    </source>
</evidence>
<feature type="transmembrane region" description="Helical" evidence="15">
    <location>
        <begin position="12"/>
        <end position="32"/>
    </location>
</feature>
<feature type="domain" description="Glycosyl transferase family 51" evidence="17">
    <location>
        <begin position="57"/>
        <end position="236"/>
    </location>
</feature>
<evidence type="ECO:0000256" key="2">
    <source>
        <dbReference type="ARBA" id="ARBA00022475"/>
    </source>
</evidence>
<evidence type="ECO:0000256" key="9">
    <source>
        <dbReference type="ARBA" id="ARBA00022984"/>
    </source>
</evidence>
<keyword evidence="6 18" id="KW-0808">Transferase</keyword>
<keyword evidence="15" id="KW-1133">Transmembrane helix</keyword>
<keyword evidence="4" id="KW-0645">Protease</keyword>
<dbReference type="InterPro" id="IPR001460">
    <property type="entry name" value="PCN-bd_Tpept"/>
</dbReference>
<keyword evidence="15" id="KW-0812">Transmembrane</keyword>
<keyword evidence="12" id="KW-0961">Cell wall biogenesis/degradation</keyword>
<feature type="domain" description="Penicillin-binding protein transpeptidase" evidence="16">
    <location>
        <begin position="396"/>
        <end position="635"/>
    </location>
</feature>
<comment type="catalytic activity">
    <reaction evidence="14">
        <text>[GlcNAc-(1-&gt;4)-Mur2Ac(oyl-L-Ala-gamma-D-Glu-L-Lys-D-Ala-D-Ala)](n)-di-trans,octa-cis-undecaprenyl diphosphate + beta-D-GlcNAc-(1-&gt;4)-Mur2Ac(oyl-L-Ala-gamma-D-Glu-L-Lys-D-Ala-D-Ala)-di-trans,octa-cis-undecaprenyl diphosphate = [GlcNAc-(1-&gt;4)-Mur2Ac(oyl-L-Ala-gamma-D-Glu-L-Lys-D-Ala-D-Ala)](n+1)-di-trans,octa-cis-undecaprenyl diphosphate + di-trans,octa-cis-undecaprenyl diphosphate + H(+)</text>
        <dbReference type="Rhea" id="RHEA:23708"/>
        <dbReference type="Rhea" id="RHEA-COMP:9602"/>
        <dbReference type="Rhea" id="RHEA-COMP:9603"/>
        <dbReference type="ChEBI" id="CHEBI:15378"/>
        <dbReference type="ChEBI" id="CHEBI:58405"/>
        <dbReference type="ChEBI" id="CHEBI:60033"/>
        <dbReference type="ChEBI" id="CHEBI:78435"/>
        <dbReference type="EC" id="2.4.99.28"/>
    </reaction>
</comment>
<organism evidence="18">
    <name type="scientific">hydrothermal vent metagenome</name>
    <dbReference type="NCBI Taxonomy" id="652676"/>
    <lineage>
        <taxon>unclassified sequences</taxon>
        <taxon>metagenomes</taxon>
        <taxon>ecological metagenomes</taxon>
    </lineage>
</organism>
<name>A0A3B0U7L9_9ZZZZ</name>
<evidence type="ECO:0000256" key="15">
    <source>
        <dbReference type="SAM" id="Phobius"/>
    </source>
</evidence>
<keyword evidence="10 15" id="KW-0472">Membrane</keyword>
<evidence type="ECO:0000313" key="18">
    <source>
        <dbReference type="EMBL" id="VAW26905.1"/>
    </source>
</evidence>
<proteinExistence type="predicted"/>
<keyword evidence="2" id="KW-1003">Cell membrane</keyword>
<sequence length="748" mass="84113">MKKLFFKILGFLVLATVIGPIVFFFMVLKGFFGELPSDKELQNIHHLEASIVLDANGNSLGKFYVQDRSAVGYDAISPKLINALIATEDQRFFFHQGIDLRSLGRVVVKTILLQKGSSGGGSTLTQQLVKNLFPRKNYTAFYYPINKMREIIIAYNLEQVYTKQELLELYLNTVSFGEDVYGIESASERYFNVSAQKLNQQQAAVLVGMLKATTSYNPVRHPEASLSRRNIVLAQMVKQEMLTKTECDSLQALGLETDYQQPKGTLAPYFLATIRKKASSFLEEYNSAHETDLSLRKSGIKIYTTLDADMQRYAEQAMLTHMQKLQTIFDKHWNGTLWAKNKKLLQKELDKIAKGRTEAELKKATEMRVFAWPNATNKAMSPLDSLKHHLEQLQVGFLAMQPSNGAIKAWVGGINYTYYPYDHVAEKAKRQVGSTFKPLVYATALENNVSPCTYFKAEQKSFETKEGNWKTGNDHGNYEGKYSMEGALEESVNTVAVNLLNEVGIATTINQAQKMGINSAMPKVPSLALGVASISIQEMVAAYCTFVNGGYKVRPHAILRIEDKDGNVLYEYKEKAKTRALSAKTAAQMTKLLEGVVEDGTGKSIRTKYKLINPMGGKTGTTQGNADGWFMAITPHLVSGTWVGGIYPAIRFRDTSLGQGATMALPIWAGFYQQLNANKDFNYYTQSSFKSMPQNWADELDCDPFKEEFNLRKWLFPNRKSKGKKDLNKKKNNTDGILKKIGKWFKKE</sequence>
<dbReference type="SUPFAM" id="SSF56601">
    <property type="entry name" value="beta-lactamase/transpeptidase-like"/>
    <property type="match status" value="1"/>
</dbReference>
<comment type="subcellular location">
    <subcellularLocation>
        <location evidence="1">Cell membrane</location>
    </subcellularLocation>
</comment>
<dbReference type="GO" id="GO:0006508">
    <property type="term" value="P:proteolysis"/>
    <property type="evidence" value="ECO:0007669"/>
    <property type="project" value="UniProtKB-KW"/>
</dbReference>
<evidence type="ECO:0000259" key="17">
    <source>
        <dbReference type="Pfam" id="PF00912"/>
    </source>
</evidence>
<dbReference type="GO" id="GO:0071555">
    <property type="term" value="P:cell wall organization"/>
    <property type="evidence" value="ECO:0007669"/>
    <property type="project" value="UniProtKB-KW"/>
</dbReference>
<dbReference type="Gene3D" id="3.40.710.10">
    <property type="entry name" value="DD-peptidase/beta-lactamase superfamily"/>
    <property type="match status" value="1"/>
</dbReference>
<keyword evidence="11" id="KW-0511">Multifunctional enzyme</keyword>
<protein>
    <recommendedName>
        <fullName evidence="13">peptidoglycan glycosyltransferase</fullName>
        <ecNumber evidence="13">2.4.99.28</ecNumber>
    </recommendedName>
</protein>
<keyword evidence="3" id="KW-0121">Carboxypeptidase</keyword>
<dbReference type="InterPro" id="IPR012338">
    <property type="entry name" value="Beta-lactam/transpept-like"/>
</dbReference>
<evidence type="ECO:0000256" key="1">
    <source>
        <dbReference type="ARBA" id="ARBA00004236"/>
    </source>
</evidence>
<reference evidence="18" key="1">
    <citation type="submission" date="2018-06" db="EMBL/GenBank/DDBJ databases">
        <authorList>
            <person name="Zhirakovskaya E."/>
        </authorList>
    </citation>
    <scope>NUCLEOTIDE SEQUENCE</scope>
</reference>
<keyword evidence="5 18" id="KW-0328">Glycosyltransferase</keyword>
<dbReference type="EC" id="2.4.99.28" evidence="13"/>